<reference evidence="2" key="1">
    <citation type="journal article" date="2014" name="Int. J. Syst. Evol. Microbiol.">
        <title>Complete genome sequence of Corynebacterium casei LMG S-19264T (=DSM 44701T), isolated from a smear-ripened cheese.</title>
        <authorList>
            <consortium name="US DOE Joint Genome Institute (JGI-PGF)"/>
            <person name="Walter F."/>
            <person name="Albersmeier A."/>
            <person name="Kalinowski J."/>
            <person name="Ruckert C."/>
        </authorList>
    </citation>
    <scope>NUCLEOTIDE SEQUENCE</scope>
    <source>
        <strain evidence="2">CGMCC 1.12698</strain>
    </source>
</reference>
<dbReference type="AlphaFoldDB" id="A0A917AQA5"/>
<reference evidence="2" key="2">
    <citation type="submission" date="2020-09" db="EMBL/GenBank/DDBJ databases">
        <authorList>
            <person name="Sun Q."/>
            <person name="Zhou Y."/>
        </authorList>
    </citation>
    <scope>NUCLEOTIDE SEQUENCE</scope>
    <source>
        <strain evidence="2">CGMCC 1.12698</strain>
    </source>
</reference>
<evidence type="ECO:0000313" key="2">
    <source>
        <dbReference type="EMBL" id="GGE67240.1"/>
    </source>
</evidence>
<dbReference type="RefSeq" id="WP_188387913.1">
    <property type="nucleotide sequence ID" value="NZ_BMFK01000001.1"/>
</dbReference>
<organism evidence="2 3">
    <name type="scientific">Priestia taiwanensis</name>
    <dbReference type="NCBI Taxonomy" id="1347902"/>
    <lineage>
        <taxon>Bacteria</taxon>
        <taxon>Bacillati</taxon>
        <taxon>Bacillota</taxon>
        <taxon>Bacilli</taxon>
        <taxon>Bacillales</taxon>
        <taxon>Bacillaceae</taxon>
        <taxon>Priestia</taxon>
    </lineage>
</organism>
<dbReference type="Pfam" id="PF16079">
    <property type="entry name" value="Phage_holin_5_2"/>
    <property type="match status" value="1"/>
</dbReference>
<accession>A0A917AQA5</accession>
<proteinExistence type="predicted"/>
<feature type="transmembrane region" description="Helical" evidence="1">
    <location>
        <begin position="6"/>
        <end position="23"/>
    </location>
</feature>
<evidence type="ECO:0008006" key="4">
    <source>
        <dbReference type="Google" id="ProtNLM"/>
    </source>
</evidence>
<dbReference type="EMBL" id="BMFK01000001">
    <property type="protein sequence ID" value="GGE67240.1"/>
    <property type="molecule type" value="Genomic_DNA"/>
</dbReference>
<name>A0A917AQA5_9BACI</name>
<sequence length="88" mass="10032">MDVQLYPEAMMLVPLLLILGTMLKSVKQIPDWSIPWILLFFSGVYFFIRDGFTAEAFLNAIAAVGIAVYGNQLYKQTVVNRTEDKKEE</sequence>
<evidence type="ECO:0000313" key="3">
    <source>
        <dbReference type="Proteomes" id="UP000605259"/>
    </source>
</evidence>
<evidence type="ECO:0000256" key="1">
    <source>
        <dbReference type="SAM" id="Phobius"/>
    </source>
</evidence>
<keyword evidence="1" id="KW-0472">Membrane</keyword>
<keyword evidence="1" id="KW-0812">Transmembrane</keyword>
<dbReference type="Proteomes" id="UP000605259">
    <property type="component" value="Unassembled WGS sequence"/>
</dbReference>
<feature type="transmembrane region" description="Helical" evidence="1">
    <location>
        <begin position="54"/>
        <end position="71"/>
    </location>
</feature>
<keyword evidence="1" id="KW-1133">Transmembrane helix</keyword>
<dbReference type="InterPro" id="IPR032111">
    <property type="entry name" value="Clostridium_phage_holin"/>
</dbReference>
<comment type="caution">
    <text evidence="2">The sequence shown here is derived from an EMBL/GenBank/DDBJ whole genome shotgun (WGS) entry which is preliminary data.</text>
</comment>
<feature type="transmembrane region" description="Helical" evidence="1">
    <location>
        <begin position="32"/>
        <end position="48"/>
    </location>
</feature>
<protein>
    <recommendedName>
        <fullName evidence="4">Holin</fullName>
    </recommendedName>
</protein>
<keyword evidence="3" id="KW-1185">Reference proteome</keyword>
<gene>
    <name evidence="2" type="ORF">GCM10007140_16760</name>
</gene>